<proteinExistence type="predicted"/>
<dbReference type="InterPro" id="IPR036910">
    <property type="entry name" value="HMG_box_dom_sf"/>
</dbReference>
<dbReference type="PANTHER" id="PTHR45789:SF2">
    <property type="entry name" value="FI18025P1"/>
    <property type="match status" value="1"/>
</dbReference>
<evidence type="ECO:0000313" key="7">
    <source>
        <dbReference type="Proteomes" id="UP000521872"/>
    </source>
</evidence>
<comment type="caution">
    <text evidence="6">The sequence shown here is derived from an EMBL/GenBank/DDBJ whole genome shotgun (WGS) entry which is preliminary data.</text>
</comment>
<sequence length="716" mass="78415">MPATRLANRRRRSSHAIFTPARPGHYGVSPPPVPPERPVTFAPNVTPVTYHEEDADADNLASLAASANPNVQALAAKLFPPSTTPAPPPTRKRCPPGKRLSQGYIPRPPNAFMLFRADFVRQKHVPGSIETDHGSLSRIIGTCWRQLPLEEKRVWEIKAKQEKAAHKARYPDYRFRPVHNKKKNANAVTGLPSPESLYNTDRRTHKSPEALEEERRCEEVAQLLLQGKKGEELARAVKERDRARGYGDVNNRRDANAHLAMPIPTSSLQVPFSMHHHPNHPYHRRSSSVPLPNEWLAFAQNQNFNQHQGIALPSVPTFSVQHHGDADHDVNFDQEDAILEQFTNPFLSQTHQNPPSQQSPLQLFAPQPQSHATQFLNSGLLNNPPILNSNLSQMMFSNPRSSFGMGGFNGAGNAMLGHRRASSAQATFLRRSWTMDDLDVAPHEQVPHNQSRSNAFSEFSFRGNGSTMLGRDPNPLPDVNAEYFSTEFSFGPSMTTPSSAPSTFANFGRSTDIEHGLSSASTVTTELPVDPATPLSAIQPIQHTHSHHHHSNDSLSGIDVALAGVTFSPRENQHYLPQQVQVAPPASSTSSTSSSSAASPQYIDPGTFTTNSTSAYMSFPDHQQDDLTQYDGPESTVGLLKAGIVASPYTTTPTGGHIDNMAFSNGHGHPEIDVSEYLDFNDMDHSKFGSPMGVGVGIDMTTSMGMQMGTGGGYYA</sequence>
<dbReference type="SUPFAM" id="SSF47095">
    <property type="entry name" value="HMG-box"/>
    <property type="match status" value="1"/>
</dbReference>
<dbReference type="SMART" id="SM00398">
    <property type="entry name" value="HMG"/>
    <property type="match status" value="1"/>
</dbReference>
<feature type="region of interest" description="Disordered" evidence="4">
    <location>
        <begin position="579"/>
        <end position="606"/>
    </location>
</feature>
<dbReference type="EMBL" id="JAACJL010000057">
    <property type="protein sequence ID" value="KAF4611880.1"/>
    <property type="molecule type" value="Genomic_DNA"/>
</dbReference>
<accession>A0A8H4VL07</accession>
<feature type="compositionally biased region" description="Low complexity" evidence="4">
    <location>
        <begin position="583"/>
        <end position="600"/>
    </location>
</feature>
<gene>
    <name evidence="6" type="ORF">D9613_003570</name>
</gene>
<organism evidence="6 7">
    <name type="scientific">Agrocybe pediades</name>
    <dbReference type="NCBI Taxonomy" id="84607"/>
    <lineage>
        <taxon>Eukaryota</taxon>
        <taxon>Fungi</taxon>
        <taxon>Dikarya</taxon>
        <taxon>Basidiomycota</taxon>
        <taxon>Agaricomycotina</taxon>
        <taxon>Agaricomycetes</taxon>
        <taxon>Agaricomycetidae</taxon>
        <taxon>Agaricales</taxon>
        <taxon>Agaricineae</taxon>
        <taxon>Strophariaceae</taxon>
        <taxon>Agrocybe</taxon>
    </lineage>
</organism>
<keyword evidence="2 3" id="KW-0539">Nucleus</keyword>
<feature type="region of interest" description="Disordered" evidence="4">
    <location>
        <begin position="79"/>
        <end position="105"/>
    </location>
</feature>
<evidence type="ECO:0000256" key="1">
    <source>
        <dbReference type="ARBA" id="ARBA00023125"/>
    </source>
</evidence>
<reference evidence="6 7" key="1">
    <citation type="submission" date="2019-12" db="EMBL/GenBank/DDBJ databases">
        <authorList>
            <person name="Floudas D."/>
            <person name="Bentzer J."/>
            <person name="Ahren D."/>
            <person name="Johansson T."/>
            <person name="Persson P."/>
            <person name="Tunlid A."/>
        </authorList>
    </citation>
    <scope>NUCLEOTIDE SEQUENCE [LARGE SCALE GENOMIC DNA]</scope>
    <source>
        <strain evidence="6 7">CBS 102.39</strain>
    </source>
</reference>
<dbReference type="PROSITE" id="PS50118">
    <property type="entry name" value="HMG_BOX_2"/>
    <property type="match status" value="1"/>
</dbReference>
<dbReference type="PANTHER" id="PTHR45789">
    <property type="entry name" value="FI18025P1"/>
    <property type="match status" value="1"/>
</dbReference>
<evidence type="ECO:0000256" key="2">
    <source>
        <dbReference type="ARBA" id="ARBA00023242"/>
    </source>
</evidence>
<dbReference type="AlphaFoldDB" id="A0A8H4VL07"/>
<dbReference type="InterPro" id="IPR009071">
    <property type="entry name" value="HMG_box_dom"/>
</dbReference>
<feature type="region of interest" description="Disordered" evidence="4">
    <location>
        <begin position="1"/>
        <end position="36"/>
    </location>
</feature>
<evidence type="ECO:0000313" key="6">
    <source>
        <dbReference type="EMBL" id="KAF4611880.1"/>
    </source>
</evidence>
<dbReference type="Proteomes" id="UP000521872">
    <property type="component" value="Unassembled WGS sequence"/>
</dbReference>
<dbReference type="GO" id="GO:0005634">
    <property type="term" value="C:nucleus"/>
    <property type="evidence" value="ECO:0007669"/>
    <property type="project" value="UniProtKB-UniRule"/>
</dbReference>
<evidence type="ECO:0000256" key="4">
    <source>
        <dbReference type="SAM" id="MobiDB-lite"/>
    </source>
</evidence>
<evidence type="ECO:0000256" key="3">
    <source>
        <dbReference type="PROSITE-ProRule" id="PRU00267"/>
    </source>
</evidence>
<dbReference type="Gene3D" id="1.10.30.10">
    <property type="entry name" value="High mobility group box domain"/>
    <property type="match status" value="1"/>
</dbReference>
<dbReference type="GO" id="GO:0000978">
    <property type="term" value="F:RNA polymerase II cis-regulatory region sequence-specific DNA binding"/>
    <property type="evidence" value="ECO:0007669"/>
    <property type="project" value="TreeGrafter"/>
</dbReference>
<dbReference type="InterPro" id="IPR051356">
    <property type="entry name" value="SOX/SOX-like_TF"/>
</dbReference>
<dbReference type="Pfam" id="PF00505">
    <property type="entry name" value="HMG_box"/>
    <property type="match status" value="1"/>
</dbReference>
<name>A0A8H4VL07_9AGAR</name>
<keyword evidence="1 3" id="KW-0238">DNA-binding</keyword>
<keyword evidence="7" id="KW-1185">Reference proteome</keyword>
<protein>
    <recommendedName>
        <fullName evidence="5">HMG box domain-containing protein</fullName>
    </recommendedName>
</protein>
<dbReference type="GO" id="GO:0000981">
    <property type="term" value="F:DNA-binding transcription factor activity, RNA polymerase II-specific"/>
    <property type="evidence" value="ECO:0007669"/>
    <property type="project" value="TreeGrafter"/>
</dbReference>
<dbReference type="CDD" id="cd01389">
    <property type="entry name" value="HMG-box_ROX1-like"/>
    <property type="match status" value="1"/>
</dbReference>
<feature type="domain" description="HMG box" evidence="5">
    <location>
        <begin position="105"/>
        <end position="174"/>
    </location>
</feature>
<evidence type="ECO:0000259" key="5">
    <source>
        <dbReference type="PROSITE" id="PS50118"/>
    </source>
</evidence>
<feature type="DNA-binding region" description="HMG box" evidence="3">
    <location>
        <begin position="105"/>
        <end position="174"/>
    </location>
</feature>